<reference evidence="7" key="1">
    <citation type="submission" date="2021-02" db="EMBL/GenBank/DDBJ databases">
        <authorList>
            <person name="Nowell W R."/>
        </authorList>
    </citation>
    <scope>NUCLEOTIDE SEQUENCE</scope>
</reference>
<feature type="non-terminal residue" evidence="7">
    <location>
        <position position="569"/>
    </location>
</feature>
<comment type="caution">
    <text evidence="7">The sequence shown here is derived from an EMBL/GenBank/DDBJ whole genome shotgun (WGS) entry which is preliminary data.</text>
</comment>
<dbReference type="EMBL" id="CAJOBA010001419">
    <property type="protein sequence ID" value="CAF3594898.1"/>
    <property type="molecule type" value="Genomic_DNA"/>
</dbReference>
<dbReference type="FunFam" id="2.30.29.170:FF:000004">
    <property type="entry name" value="EF-hand domain containing 2"/>
    <property type="match status" value="1"/>
</dbReference>
<dbReference type="GO" id="GO:0043014">
    <property type="term" value="F:alpha-tubulin binding"/>
    <property type="evidence" value="ECO:0007669"/>
    <property type="project" value="TreeGrafter"/>
</dbReference>
<feature type="domain" description="DM10" evidence="6">
    <location>
        <begin position="72"/>
        <end position="177"/>
    </location>
</feature>
<evidence type="ECO:0000259" key="6">
    <source>
        <dbReference type="PROSITE" id="PS51336"/>
    </source>
</evidence>
<evidence type="ECO:0000313" key="7">
    <source>
        <dbReference type="EMBL" id="CAF0811057.1"/>
    </source>
</evidence>
<evidence type="ECO:0000313" key="8">
    <source>
        <dbReference type="EMBL" id="CAF3594898.1"/>
    </source>
</evidence>
<dbReference type="PANTHER" id="PTHR12086:SF9">
    <property type="entry name" value="EF-HAND DOMAIN-CONTAINING PROTEIN 1"/>
    <property type="match status" value="1"/>
</dbReference>
<feature type="domain" description="DM10" evidence="6">
    <location>
        <begin position="232"/>
        <end position="352"/>
    </location>
</feature>
<gene>
    <name evidence="7" type="ORF">OVA965_LOCUS5149</name>
    <name evidence="8" type="ORF">TMI583_LOCUS5147</name>
</gene>
<keyword evidence="3" id="KW-0677">Repeat</keyword>
<dbReference type="AlphaFoldDB" id="A0A8S2CZT6"/>
<dbReference type="GO" id="GO:0060285">
    <property type="term" value="P:cilium-dependent cell motility"/>
    <property type="evidence" value="ECO:0007669"/>
    <property type="project" value="TreeGrafter"/>
</dbReference>
<proteinExistence type="predicted"/>
<keyword evidence="5" id="KW-0966">Cell projection</keyword>
<dbReference type="GO" id="GO:0072686">
    <property type="term" value="C:mitotic spindle"/>
    <property type="evidence" value="ECO:0007669"/>
    <property type="project" value="TreeGrafter"/>
</dbReference>
<dbReference type="InterPro" id="IPR006602">
    <property type="entry name" value="DM10_dom"/>
</dbReference>
<evidence type="ECO:0000256" key="3">
    <source>
        <dbReference type="ARBA" id="ARBA00022737"/>
    </source>
</evidence>
<dbReference type="GO" id="GO:0005930">
    <property type="term" value="C:axoneme"/>
    <property type="evidence" value="ECO:0007669"/>
    <property type="project" value="UniProtKB-SubCell"/>
</dbReference>
<protein>
    <recommendedName>
        <fullName evidence="6">DM10 domain-containing protein</fullName>
    </recommendedName>
</protein>
<keyword evidence="2" id="KW-0963">Cytoplasm</keyword>
<evidence type="ECO:0000256" key="1">
    <source>
        <dbReference type="ARBA" id="ARBA00004430"/>
    </source>
</evidence>
<dbReference type="Proteomes" id="UP000682733">
    <property type="component" value="Unassembled WGS sequence"/>
</dbReference>
<dbReference type="PANTHER" id="PTHR12086">
    <property type="entry name" value="EF-HAND DOMAIN C-TERMINAL CONTAINING PROTEIN"/>
    <property type="match status" value="1"/>
</dbReference>
<dbReference type="GO" id="GO:0000281">
    <property type="term" value="P:mitotic cytokinesis"/>
    <property type="evidence" value="ECO:0007669"/>
    <property type="project" value="TreeGrafter"/>
</dbReference>
<dbReference type="Pfam" id="PF06565">
    <property type="entry name" value="DM10_dom"/>
    <property type="match status" value="3"/>
</dbReference>
<dbReference type="PROSITE" id="PS51336">
    <property type="entry name" value="DM10"/>
    <property type="match status" value="3"/>
</dbReference>
<evidence type="ECO:0000256" key="2">
    <source>
        <dbReference type="ARBA" id="ARBA00022490"/>
    </source>
</evidence>
<dbReference type="FunFam" id="2.30.29.170:FF:000002">
    <property type="entry name" value="EF-hand domain (C-terminal) containing 1"/>
    <property type="match status" value="1"/>
</dbReference>
<evidence type="ECO:0000256" key="4">
    <source>
        <dbReference type="ARBA" id="ARBA00023212"/>
    </source>
</evidence>
<dbReference type="SMART" id="SM00676">
    <property type="entry name" value="DM10"/>
    <property type="match status" value="3"/>
</dbReference>
<dbReference type="GO" id="GO:0007052">
    <property type="term" value="P:mitotic spindle organization"/>
    <property type="evidence" value="ECO:0007669"/>
    <property type="project" value="TreeGrafter"/>
</dbReference>
<dbReference type="EMBL" id="CAJNOK010001419">
    <property type="protein sequence ID" value="CAF0811057.1"/>
    <property type="molecule type" value="Genomic_DNA"/>
</dbReference>
<dbReference type="Gene3D" id="2.30.29.170">
    <property type="match status" value="3"/>
</dbReference>
<keyword evidence="4" id="KW-0206">Cytoskeleton</keyword>
<evidence type="ECO:0000313" key="9">
    <source>
        <dbReference type="Proteomes" id="UP000677228"/>
    </source>
</evidence>
<dbReference type="Proteomes" id="UP000677228">
    <property type="component" value="Unassembled WGS sequence"/>
</dbReference>
<accession>A0A8S2CZT6</accession>
<dbReference type="InterPro" id="IPR040193">
    <property type="entry name" value="EFHC1/EFHC2/EFHB"/>
</dbReference>
<sequence length="569" mass="68389">CTNFYIPQTHYFKNGYALQKYPCVGIDHIYKSGLRLTEEEQQLLDNFSPELIYGKAKVKVPDKFVPATVFYDKKVLRFYGYFKQTIYESPLEYYRVRRVIIYYYLEDDSMAIYEIPYKNSALWQGMRVRRHRFPKTDQHETYNWRDLNLSQNVAVYGTVYRICDCDKFTKEWLESEGIVLNCSELLPVDPYTQKMIDQHEKEKTHGHSDLQEILPNMFIQTEIGNKQFNQLDRKILRFFAVLDERDQLYGDLRKFIIHFYLIDNTVEIREIHEENDGYDPYPVYLNRQIIPKDSAYNINSYVNLFVNSKEKKKICYLIPKDFCLGKNINIFNRLFFLYNCDIYTKSFYHQNFQMFDFTPIEVDLKKFHKRIKLPPIPPHNMFGKPEDTIQNVKHLVPKPIKRDQIKLMENENRVLRYEAMMDTPREEDRRRRFIISYRVADDQISVYERSLDGHSVLSRKFLERVRIPKPGSHPDAPCYYGPHDFYIDAIVEFFKHRFIIIDADLYVLKFIEENKHQFPQHVIDSLRKKLCHYDNSNKNDGNKRTQYNYNNSVEQTINHQASLSFHSYA</sequence>
<feature type="domain" description="DM10" evidence="6">
    <location>
        <begin position="411"/>
        <end position="515"/>
    </location>
</feature>
<comment type="subcellular location">
    <subcellularLocation>
        <location evidence="1">Cytoplasm</location>
        <location evidence="1">Cytoskeleton</location>
        <location evidence="1">Cilium axoneme</location>
    </subcellularLocation>
</comment>
<organism evidence="7 9">
    <name type="scientific">Didymodactylos carnosus</name>
    <dbReference type="NCBI Taxonomy" id="1234261"/>
    <lineage>
        <taxon>Eukaryota</taxon>
        <taxon>Metazoa</taxon>
        <taxon>Spiralia</taxon>
        <taxon>Gnathifera</taxon>
        <taxon>Rotifera</taxon>
        <taxon>Eurotatoria</taxon>
        <taxon>Bdelloidea</taxon>
        <taxon>Philodinida</taxon>
        <taxon>Philodinidae</taxon>
        <taxon>Didymodactylos</taxon>
    </lineage>
</organism>
<name>A0A8S2CZT6_9BILA</name>
<evidence type="ECO:0000256" key="5">
    <source>
        <dbReference type="ARBA" id="ARBA00023273"/>
    </source>
</evidence>